<keyword evidence="2" id="KW-0812">Transmembrane</keyword>
<feature type="region of interest" description="Disordered" evidence="1">
    <location>
        <begin position="652"/>
        <end position="718"/>
    </location>
</feature>
<feature type="compositionally biased region" description="Basic and acidic residues" evidence="1">
    <location>
        <begin position="708"/>
        <end position="718"/>
    </location>
</feature>
<dbReference type="PANTHER" id="PTHR10151">
    <property type="entry name" value="ECTONUCLEOTIDE PYROPHOSPHATASE/PHOSPHODIESTERASE"/>
    <property type="match status" value="1"/>
</dbReference>
<dbReference type="EMBL" id="JAVHNS010000009">
    <property type="protein sequence ID" value="KAK6343271.1"/>
    <property type="molecule type" value="Genomic_DNA"/>
</dbReference>
<feature type="transmembrane region" description="Helical" evidence="2">
    <location>
        <begin position="154"/>
        <end position="175"/>
    </location>
</feature>
<evidence type="ECO:0000256" key="2">
    <source>
        <dbReference type="SAM" id="Phobius"/>
    </source>
</evidence>
<dbReference type="SUPFAM" id="SSF53649">
    <property type="entry name" value="Alkaline phosphatase-like"/>
    <property type="match status" value="1"/>
</dbReference>
<feature type="region of interest" description="Disordered" evidence="1">
    <location>
        <begin position="599"/>
        <end position="628"/>
    </location>
</feature>
<evidence type="ECO:0000256" key="1">
    <source>
        <dbReference type="SAM" id="MobiDB-lite"/>
    </source>
</evidence>
<dbReference type="Pfam" id="PF01663">
    <property type="entry name" value="Phosphodiest"/>
    <property type="match status" value="1"/>
</dbReference>
<dbReference type="FunFam" id="3.30.1360.180:FF:000003">
    <property type="entry name" value="Type I phosphodiesterase/nucleotide pyrophosphatase family protein"/>
    <property type="match status" value="1"/>
</dbReference>
<evidence type="ECO:0000313" key="3">
    <source>
        <dbReference type="EMBL" id="KAK6343271.1"/>
    </source>
</evidence>
<organism evidence="3 4">
    <name type="scientific">Orbilia blumenaviensis</name>
    <dbReference type="NCBI Taxonomy" id="1796055"/>
    <lineage>
        <taxon>Eukaryota</taxon>
        <taxon>Fungi</taxon>
        <taxon>Dikarya</taxon>
        <taxon>Ascomycota</taxon>
        <taxon>Pezizomycotina</taxon>
        <taxon>Orbiliomycetes</taxon>
        <taxon>Orbiliales</taxon>
        <taxon>Orbiliaceae</taxon>
        <taxon>Orbilia</taxon>
    </lineage>
</organism>
<keyword evidence="2" id="KW-1133">Transmembrane helix</keyword>
<reference evidence="3 4" key="1">
    <citation type="submission" date="2019-10" db="EMBL/GenBank/DDBJ databases">
        <authorList>
            <person name="Palmer J.M."/>
        </authorList>
    </citation>
    <scope>NUCLEOTIDE SEQUENCE [LARGE SCALE GENOMIC DNA]</scope>
    <source>
        <strain evidence="3 4">TWF730</strain>
    </source>
</reference>
<protein>
    <submittedName>
        <fullName evidence="3">Uncharacterized protein</fullName>
    </submittedName>
</protein>
<dbReference type="GO" id="GO:0009141">
    <property type="term" value="P:nucleoside triphosphate metabolic process"/>
    <property type="evidence" value="ECO:0007669"/>
    <property type="project" value="TreeGrafter"/>
</dbReference>
<dbReference type="Gene3D" id="3.30.1360.180">
    <property type="match status" value="1"/>
</dbReference>
<keyword evidence="4" id="KW-1185">Reference proteome</keyword>
<dbReference type="CDD" id="cd16018">
    <property type="entry name" value="Enpp"/>
    <property type="match status" value="1"/>
</dbReference>
<proteinExistence type="predicted"/>
<accession>A0AAV9UIS1</accession>
<dbReference type="AlphaFoldDB" id="A0AAV9UIS1"/>
<sequence length="749" mass="83214">MAPPQRGSKGSGNYLSSESYDDDASTLRNSSEEDERRPLAAQNLEAINRGVSQEYEEEHRRIFDDLDDDELVVHHTEVNMDDRDVLDSEDEREKLLSVAKDDASIFGSLGRKKGRRVLVGSMRDSYRMEEGSAKKVKVYDVDRETARRPTVIKLAVFTLALTAFLVALIGGAMQYSSSSSGFSKSILSNGTHDYHPTTILISLDGFRADFLKRGFSPTLQRFIKEGVAPAYMYPSFPSVTFPNHWTIVTGLYPESHGIVGNSFWDPEIEKEFFYTDPDRSLQPHWWGGEPLWSTAERQGVKAAVHMWPGSEMKPAPYEISYLDRFNKSEPLTMKVDRIMECLDKPIDMRPQFIASYFHHVDTAGHKYGPNSTEVNNSIKLIDGMLAHLLSDIEERNLTKVVNIVVVSDHGMATTSNDRLIFLDDIIDMKQIEFSDGWPLYGLRPKSGVNLTALHETLANEAAKSPNWDVFLRDVDMPERWHFSKSPRIAPLWIVPKTGWAIVTRPEHDPSKTNKPYSPRGLHGYDNMHPLMRSIFVARGPAFPHPPGSRVEPFGNWEVYSIICHSLGLQQSPIGNNGTMSWGTPNGGFKFTALTDDEDVNDFPAGASGTTAVPPSASGSGASSIPSDSFSPVITSSTSLGDNEKAILSHISEAKSVQADEPVTETAVTSTHPRPTVDEPATAPSSVVAPTDPAVSRPAVVDDSTGNKTEAEKQQEAEKHGFKSWLEYMKNKAKSITQSISDWWKNFWGS</sequence>
<feature type="region of interest" description="Disordered" evidence="1">
    <location>
        <begin position="1"/>
        <end position="52"/>
    </location>
</feature>
<keyword evidence="2" id="KW-0472">Membrane</keyword>
<dbReference type="InterPro" id="IPR002591">
    <property type="entry name" value="Phosphodiest/P_Trfase"/>
</dbReference>
<feature type="compositionally biased region" description="Low complexity" evidence="1">
    <location>
        <begin position="612"/>
        <end position="628"/>
    </location>
</feature>
<dbReference type="Proteomes" id="UP001373714">
    <property type="component" value="Unassembled WGS sequence"/>
</dbReference>
<dbReference type="PANTHER" id="PTHR10151:SF120">
    <property type="entry name" value="BIS(5'-ADENOSYL)-TRIPHOSPHATASE"/>
    <property type="match status" value="1"/>
</dbReference>
<dbReference type="InterPro" id="IPR017850">
    <property type="entry name" value="Alkaline_phosphatase_core_sf"/>
</dbReference>
<dbReference type="GO" id="GO:0047429">
    <property type="term" value="F:nucleoside triphosphate diphosphatase activity"/>
    <property type="evidence" value="ECO:0007669"/>
    <property type="project" value="TreeGrafter"/>
</dbReference>
<evidence type="ECO:0000313" key="4">
    <source>
        <dbReference type="Proteomes" id="UP001373714"/>
    </source>
</evidence>
<name>A0AAV9UIS1_9PEZI</name>
<dbReference type="Gene3D" id="3.40.720.10">
    <property type="entry name" value="Alkaline Phosphatase, subunit A"/>
    <property type="match status" value="1"/>
</dbReference>
<dbReference type="GO" id="GO:0017111">
    <property type="term" value="F:ribonucleoside triphosphate phosphatase activity"/>
    <property type="evidence" value="ECO:0007669"/>
    <property type="project" value="TreeGrafter"/>
</dbReference>
<comment type="caution">
    <text evidence="3">The sequence shown here is derived from an EMBL/GenBank/DDBJ whole genome shotgun (WGS) entry which is preliminary data.</text>
</comment>
<gene>
    <name evidence="3" type="ORF">TWF730_010867</name>
</gene>